<evidence type="ECO:0000313" key="2">
    <source>
        <dbReference type="EMBL" id="KAK4388226.1"/>
    </source>
</evidence>
<dbReference type="PANTHER" id="PTHR37984">
    <property type="entry name" value="PROTEIN CBG26694"/>
    <property type="match status" value="1"/>
</dbReference>
<dbReference type="GO" id="GO:0015074">
    <property type="term" value="P:DNA integration"/>
    <property type="evidence" value="ECO:0007669"/>
    <property type="project" value="InterPro"/>
</dbReference>
<sequence length="208" mass="24133">MVKDCLEYAKKCVSCQLHSNFIHQPLEPLHPTVTSWSFHAWGLDFVGPITPKSFAGHIYILAATDYFLKWAEAVPLKEVKKEIVIDFIRVNIIFRYGIPRYIITDNGRPFYNKLMDKLCAKFGFMQHNSSMYNTAENAMAEAFNKTLCNLLKKSNTFASHRDTRRTHCQGQCPLRLEELEALDGKRLEAQQQLQYYQACMIRAFNKKV</sequence>
<dbReference type="InterPro" id="IPR036397">
    <property type="entry name" value="RNaseH_sf"/>
</dbReference>
<evidence type="ECO:0000313" key="3">
    <source>
        <dbReference type="Proteomes" id="UP001289374"/>
    </source>
</evidence>
<dbReference type="Proteomes" id="UP001289374">
    <property type="component" value="Unassembled WGS sequence"/>
</dbReference>
<protein>
    <recommendedName>
        <fullName evidence="1">Integrase catalytic domain-containing protein</fullName>
    </recommendedName>
</protein>
<proteinExistence type="predicted"/>
<organism evidence="2 3">
    <name type="scientific">Sesamum angolense</name>
    <dbReference type="NCBI Taxonomy" id="2727404"/>
    <lineage>
        <taxon>Eukaryota</taxon>
        <taxon>Viridiplantae</taxon>
        <taxon>Streptophyta</taxon>
        <taxon>Embryophyta</taxon>
        <taxon>Tracheophyta</taxon>
        <taxon>Spermatophyta</taxon>
        <taxon>Magnoliopsida</taxon>
        <taxon>eudicotyledons</taxon>
        <taxon>Gunneridae</taxon>
        <taxon>Pentapetalae</taxon>
        <taxon>asterids</taxon>
        <taxon>lamiids</taxon>
        <taxon>Lamiales</taxon>
        <taxon>Pedaliaceae</taxon>
        <taxon>Sesamum</taxon>
    </lineage>
</organism>
<dbReference type="AlphaFoldDB" id="A0AAE1W7M3"/>
<evidence type="ECO:0000259" key="1">
    <source>
        <dbReference type="PROSITE" id="PS50994"/>
    </source>
</evidence>
<dbReference type="Gene3D" id="3.30.420.10">
    <property type="entry name" value="Ribonuclease H-like superfamily/Ribonuclease H"/>
    <property type="match status" value="1"/>
</dbReference>
<dbReference type="SUPFAM" id="SSF53098">
    <property type="entry name" value="Ribonuclease H-like"/>
    <property type="match status" value="1"/>
</dbReference>
<dbReference type="InterPro" id="IPR012337">
    <property type="entry name" value="RNaseH-like_sf"/>
</dbReference>
<accession>A0AAE1W7M3</accession>
<dbReference type="Pfam" id="PF00665">
    <property type="entry name" value="rve"/>
    <property type="match status" value="1"/>
</dbReference>
<name>A0AAE1W7M3_9LAMI</name>
<dbReference type="PANTHER" id="PTHR37984:SF5">
    <property type="entry name" value="PROTEIN NYNRIN-LIKE"/>
    <property type="match status" value="1"/>
</dbReference>
<dbReference type="InterPro" id="IPR001584">
    <property type="entry name" value="Integrase_cat-core"/>
</dbReference>
<keyword evidence="3" id="KW-1185">Reference proteome</keyword>
<reference evidence="2" key="1">
    <citation type="submission" date="2020-06" db="EMBL/GenBank/DDBJ databases">
        <authorList>
            <person name="Li T."/>
            <person name="Hu X."/>
            <person name="Zhang T."/>
            <person name="Song X."/>
            <person name="Zhang H."/>
            <person name="Dai N."/>
            <person name="Sheng W."/>
            <person name="Hou X."/>
            <person name="Wei L."/>
        </authorList>
    </citation>
    <scope>NUCLEOTIDE SEQUENCE</scope>
    <source>
        <strain evidence="2">K16</strain>
        <tissue evidence="2">Leaf</tissue>
    </source>
</reference>
<gene>
    <name evidence="2" type="ORF">Sango_2429200</name>
</gene>
<feature type="domain" description="Integrase catalytic" evidence="1">
    <location>
        <begin position="27"/>
        <end position="200"/>
    </location>
</feature>
<dbReference type="PROSITE" id="PS50994">
    <property type="entry name" value="INTEGRASE"/>
    <property type="match status" value="1"/>
</dbReference>
<comment type="caution">
    <text evidence="2">The sequence shown here is derived from an EMBL/GenBank/DDBJ whole genome shotgun (WGS) entry which is preliminary data.</text>
</comment>
<dbReference type="InterPro" id="IPR050951">
    <property type="entry name" value="Retrovirus_Pol_polyprotein"/>
</dbReference>
<reference evidence="2" key="2">
    <citation type="journal article" date="2024" name="Plant">
        <title>Genomic evolution and insights into agronomic trait innovations of Sesamum species.</title>
        <authorList>
            <person name="Miao H."/>
            <person name="Wang L."/>
            <person name="Qu L."/>
            <person name="Liu H."/>
            <person name="Sun Y."/>
            <person name="Le M."/>
            <person name="Wang Q."/>
            <person name="Wei S."/>
            <person name="Zheng Y."/>
            <person name="Lin W."/>
            <person name="Duan Y."/>
            <person name="Cao H."/>
            <person name="Xiong S."/>
            <person name="Wang X."/>
            <person name="Wei L."/>
            <person name="Li C."/>
            <person name="Ma Q."/>
            <person name="Ju M."/>
            <person name="Zhao R."/>
            <person name="Li G."/>
            <person name="Mu C."/>
            <person name="Tian Q."/>
            <person name="Mei H."/>
            <person name="Zhang T."/>
            <person name="Gao T."/>
            <person name="Zhang H."/>
        </authorList>
    </citation>
    <scope>NUCLEOTIDE SEQUENCE</scope>
    <source>
        <strain evidence="2">K16</strain>
    </source>
</reference>
<dbReference type="EMBL" id="JACGWL010000014">
    <property type="protein sequence ID" value="KAK4388226.1"/>
    <property type="molecule type" value="Genomic_DNA"/>
</dbReference>
<dbReference type="GO" id="GO:0003676">
    <property type="term" value="F:nucleic acid binding"/>
    <property type="evidence" value="ECO:0007669"/>
    <property type="project" value="InterPro"/>
</dbReference>